<accession>A0ABW3THR8</accession>
<proteinExistence type="predicted"/>
<evidence type="ECO:0000256" key="1">
    <source>
        <dbReference type="SAM" id="SignalP"/>
    </source>
</evidence>
<dbReference type="SUPFAM" id="SSF53850">
    <property type="entry name" value="Periplasmic binding protein-like II"/>
    <property type="match status" value="1"/>
</dbReference>
<dbReference type="EMBL" id="JBHTKR010000012">
    <property type="protein sequence ID" value="MFD1196698.1"/>
    <property type="molecule type" value="Genomic_DNA"/>
</dbReference>
<dbReference type="InterPro" id="IPR050682">
    <property type="entry name" value="ModA/WtpA"/>
</dbReference>
<comment type="caution">
    <text evidence="2">The sequence shown here is derived from an EMBL/GenBank/DDBJ whole genome shotgun (WGS) entry which is preliminary data.</text>
</comment>
<name>A0ABW3THR8_9RHOB</name>
<evidence type="ECO:0000313" key="2">
    <source>
        <dbReference type="EMBL" id="MFD1196698.1"/>
    </source>
</evidence>
<evidence type="ECO:0000313" key="3">
    <source>
        <dbReference type="Proteomes" id="UP001597151"/>
    </source>
</evidence>
<dbReference type="Gene3D" id="3.40.190.10">
    <property type="entry name" value="Periplasmic binding protein-like II"/>
    <property type="match status" value="2"/>
</dbReference>
<feature type="chain" id="PRO_5046007995" evidence="1">
    <location>
        <begin position="23"/>
        <end position="320"/>
    </location>
</feature>
<keyword evidence="1" id="KW-0732">Signal</keyword>
<dbReference type="PANTHER" id="PTHR30632">
    <property type="entry name" value="MOLYBDATE-BINDING PERIPLASMIC PROTEIN"/>
    <property type="match status" value="1"/>
</dbReference>
<feature type="signal peptide" evidence="1">
    <location>
        <begin position="1"/>
        <end position="22"/>
    </location>
</feature>
<protein>
    <submittedName>
        <fullName evidence="2">Molybdate ABC transporter substrate-binding protein</fullName>
    </submittedName>
</protein>
<sequence>MSFRKVIVAAIAVVWVSVAAVAQQDDAGHGSDYRTFTANGVAYGQVGDSYTADLVMYLAGNQFMVMEELITAFQAKNPDIETIYVETIPPGQIMNGQILKQGQIEGQDTAMNPDIYASVRVNHLQRLAQDGIMHDYMTYIHNKLELMVAEGNPKGIKGVEDLGRDDLVQSHPNPQSEGIFRFYGSQMLKDVGLYEKVTGGADCRECWAVEGKTWFTARHHRETPDRIEKGEADVGIVWTTEVIEAKKHDRKIDGVAIPDELNKGDVVGYAIGALSTGRNPYNAMRYLSWLGTEEAQGIYESYGFIPATAEELKLKPLVTQ</sequence>
<gene>
    <name evidence="2" type="ORF">ACFQ3C_18705</name>
</gene>
<dbReference type="Pfam" id="PF13531">
    <property type="entry name" value="SBP_bac_11"/>
    <property type="match status" value="1"/>
</dbReference>
<reference evidence="3" key="1">
    <citation type="journal article" date="2019" name="Int. J. Syst. Evol. Microbiol.">
        <title>The Global Catalogue of Microorganisms (GCM) 10K type strain sequencing project: providing services to taxonomists for standard genome sequencing and annotation.</title>
        <authorList>
            <consortium name="The Broad Institute Genomics Platform"/>
            <consortium name="The Broad Institute Genome Sequencing Center for Infectious Disease"/>
            <person name="Wu L."/>
            <person name="Ma J."/>
        </authorList>
    </citation>
    <scope>NUCLEOTIDE SEQUENCE [LARGE SCALE GENOMIC DNA]</scope>
    <source>
        <strain evidence="3">CCUG 55328</strain>
    </source>
</reference>
<organism evidence="2 3">
    <name type="scientific">Seohaeicola saemankumensis</name>
    <dbReference type="NCBI Taxonomy" id="481181"/>
    <lineage>
        <taxon>Bacteria</taxon>
        <taxon>Pseudomonadati</taxon>
        <taxon>Pseudomonadota</taxon>
        <taxon>Alphaproteobacteria</taxon>
        <taxon>Rhodobacterales</taxon>
        <taxon>Roseobacteraceae</taxon>
        <taxon>Seohaeicola</taxon>
    </lineage>
</organism>
<dbReference type="RefSeq" id="WP_380795168.1">
    <property type="nucleotide sequence ID" value="NZ_JBHTKR010000012.1"/>
</dbReference>
<keyword evidence="3" id="KW-1185">Reference proteome</keyword>
<dbReference type="Proteomes" id="UP001597151">
    <property type="component" value="Unassembled WGS sequence"/>
</dbReference>
<dbReference type="PANTHER" id="PTHR30632:SF0">
    <property type="entry name" value="SULFATE-BINDING PROTEIN"/>
    <property type="match status" value="1"/>
</dbReference>